<dbReference type="Proteomes" id="UP000435243">
    <property type="component" value="Unassembled WGS sequence"/>
</dbReference>
<evidence type="ECO:0000313" key="2">
    <source>
        <dbReference type="EMBL" id="MXO88170.1"/>
    </source>
</evidence>
<sequence length="151" mass="15456">MGSPSLYIARETVISAAINAAISAAFFLGVFGFGAAVPVWGIGNYAFDFLPQSFAVALFASLVPALLTKKAILAGKVTSALGHVASTGSLLTRAILLGLIIMVLGAGIWAAILWLSGIQILAPVPAFVLKVLYGGVLGALVTRSRIQAMLG</sequence>
<keyword evidence="1" id="KW-0472">Membrane</keyword>
<feature type="transmembrane region" description="Helical" evidence="1">
    <location>
        <begin position="120"/>
        <end position="141"/>
    </location>
</feature>
<dbReference type="AlphaFoldDB" id="A0A844ZM89"/>
<dbReference type="EMBL" id="WTYY01000002">
    <property type="protein sequence ID" value="MXO88170.1"/>
    <property type="molecule type" value="Genomic_DNA"/>
</dbReference>
<feature type="transmembrane region" description="Helical" evidence="1">
    <location>
        <begin position="49"/>
        <end position="69"/>
    </location>
</feature>
<evidence type="ECO:0000256" key="1">
    <source>
        <dbReference type="SAM" id="Phobius"/>
    </source>
</evidence>
<dbReference type="OrthoDB" id="7509450at2"/>
<organism evidence="2 3">
    <name type="scientific">Alteraurantiacibacter aestuarii</name>
    <dbReference type="NCBI Taxonomy" id="650004"/>
    <lineage>
        <taxon>Bacteria</taxon>
        <taxon>Pseudomonadati</taxon>
        <taxon>Pseudomonadota</taxon>
        <taxon>Alphaproteobacteria</taxon>
        <taxon>Sphingomonadales</taxon>
        <taxon>Erythrobacteraceae</taxon>
        <taxon>Alteraurantiacibacter</taxon>
    </lineage>
</organism>
<proteinExistence type="predicted"/>
<keyword evidence="1" id="KW-0812">Transmembrane</keyword>
<comment type="caution">
    <text evidence="2">The sequence shown here is derived from an EMBL/GenBank/DDBJ whole genome shotgun (WGS) entry which is preliminary data.</text>
</comment>
<dbReference type="RefSeq" id="WP_160590171.1">
    <property type="nucleotide sequence ID" value="NZ_BAAAFP010000002.1"/>
</dbReference>
<gene>
    <name evidence="2" type="ORF">GRI32_05385</name>
</gene>
<protein>
    <submittedName>
        <fullName evidence="2">Uncharacterized protein</fullName>
    </submittedName>
</protein>
<feature type="transmembrane region" description="Helical" evidence="1">
    <location>
        <begin position="12"/>
        <end position="37"/>
    </location>
</feature>
<reference evidence="2 3" key="1">
    <citation type="submission" date="2019-12" db="EMBL/GenBank/DDBJ databases">
        <title>Genomic-based taxomic classification of the family Erythrobacteraceae.</title>
        <authorList>
            <person name="Xu L."/>
        </authorList>
    </citation>
    <scope>NUCLEOTIDE SEQUENCE [LARGE SCALE GENOMIC DNA]</scope>
    <source>
        <strain evidence="2 3">JCM 16339</strain>
    </source>
</reference>
<keyword evidence="3" id="KW-1185">Reference proteome</keyword>
<name>A0A844ZM89_9SPHN</name>
<feature type="transmembrane region" description="Helical" evidence="1">
    <location>
        <begin position="90"/>
        <end position="114"/>
    </location>
</feature>
<accession>A0A844ZM89</accession>
<keyword evidence="1" id="KW-1133">Transmembrane helix</keyword>
<evidence type="ECO:0000313" key="3">
    <source>
        <dbReference type="Proteomes" id="UP000435243"/>
    </source>
</evidence>